<dbReference type="AlphaFoldDB" id="A0A4S8HNQ2"/>
<proteinExistence type="predicted"/>
<dbReference type="SUPFAM" id="SSF52540">
    <property type="entry name" value="P-loop containing nucleoside triphosphate hydrolases"/>
    <property type="match status" value="1"/>
</dbReference>
<dbReference type="OrthoDB" id="796468at2"/>
<accession>A0A4S8HNQ2</accession>
<sequence>MESVVKAEKLPKKKKIKVLRPSQIVSKERNIYPLEGIFHDSFGRPERHAKWFITGPSFAGKSSLIFTLCNYLTHFGIVDYNNHEEAGGDSETVAHKIIQSGMQDKDGKVRLYKAPIESDYYETFGERLMKKKSADFAVLDSIQHAELSKKQYLQLTDSLCQPRKGKSLIFISHWVKNDFTKFVKHDCDIKIEVMGFVAYVESRYGGSKPFLIWEEGAKKYWRKKYKDVLEGKYWPGKKK</sequence>
<dbReference type="RefSeq" id="WP_136578579.1">
    <property type="nucleotide sequence ID" value="NZ_STFF01000005.1"/>
</dbReference>
<dbReference type="EMBL" id="STFF01000005">
    <property type="protein sequence ID" value="THU36903.1"/>
    <property type="molecule type" value="Genomic_DNA"/>
</dbReference>
<dbReference type="Proteomes" id="UP000306918">
    <property type="component" value="Unassembled WGS sequence"/>
</dbReference>
<dbReference type="InterPro" id="IPR027417">
    <property type="entry name" value="P-loop_NTPase"/>
</dbReference>
<evidence type="ECO:0000313" key="1">
    <source>
        <dbReference type="EMBL" id="THU36903.1"/>
    </source>
</evidence>
<protein>
    <recommendedName>
        <fullName evidence="3">ATP-binding protein</fullName>
    </recommendedName>
</protein>
<gene>
    <name evidence="1" type="ORF">FAM09_18240</name>
</gene>
<organism evidence="1 2">
    <name type="scientific">Niastella caeni</name>
    <dbReference type="NCBI Taxonomy" id="2569763"/>
    <lineage>
        <taxon>Bacteria</taxon>
        <taxon>Pseudomonadati</taxon>
        <taxon>Bacteroidota</taxon>
        <taxon>Chitinophagia</taxon>
        <taxon>Chitinophagales</taxon>
        <taxon>Chitinophagaceae</taxon>
        <taxon>Niastella</taxon>
    </lineage>
</organism>
<reference evidence="1 2" key="1">
    <citation type="submission" date="2019-04" db="EMBL/GenBank/DDBJ databases">
        <title>Niastella caeni sp. nov., isolated from activated sludge.</title>
        <authorList>
            <person name="Sheng M."/>
        </authorList>
    </citation>
    <scope>NUCLEOTIDE SEQUENCE [LARGE SCALE GENOMIC DNA]</scope>
    <source>
        <strain evidence="1 2">HX-2-15</strain>
    </source>
</reference>
<evidence type="ECO:0000313" key="2">
    <source>
        <dbReference type="Proteomes" id="UP000306918"/>
    </source>
</evidence>
<evidence type="ECO:0008006" key="3">
    <source>
        <dbReference type="Google" id="ProtNLM"/>
    </source>
</evidence>
<name>A0A4S8HNQ2_9BACT</name>
<keyword evidence="2" id="KW-1185">Reference proteome</keyword>
<comment type="caution">
    <text evidence="1">The sequence shown here is derived from an EMBL/GenBank/DDBJ whole genome shotgun (WGS) entry which is preliminary data.</text>
</comment>